<sequence>MDDLVFEALQVCASDASKDPQRNQGKSKGGKMQRHVKHCGASRTDLERCPNNTKNGMPVFKTRDSQNPPGGELERFSRILEALGGLFGLKAEKLHIFWKPADTELTGFNRNKAIYLNLAHFCEKHAGSDDDSLATAYVAWYFIIAYELAHNKAVFHDECHERLSSSIAQKWFIGLKELVQSKAPNARKIFI</sequence>
<feature type="compositionally biased region" description="Basic residues" evidence="1">
    <location>
        <begin position="28"/>
        <end position="40"/>
    </location>
</feature>
<dbReference type="OrthoDB" id="10031156at2759"/>
<dbReference type="PANTHER" id="PTHR47839:SF1">
    <property type="entry name" value="DOMAIN PROTEIN, PUTATIVE (AFU_ORTHOLOGUE AFUA_6G04830)-RELATED"/>
    <property type="match status" value="1"/>
</dbReference>
<organism evidence="2 3">
    <name type="scientific">Paxillus involutus ATCC 200175</name>
    <dbReference type="NCBI Taxonomy" id="664439"/>
    <lineage>
        <taxon>Eukaryota</taxon>
        <taxon>Fungi</taxon>
        <taxon>Dikarya</taxon>
        <taxon>Basidiomycota</taxon>
        <taxon>Agaricomycotina</taxon>
        <taxon>Agaricomycetes</taxon>
        <taxon>Agaricomycetidae</taxon>
        <taxon>Boletales</taxon>
        <taxon>Paxilineae</taxon>
        <taxon>Paxillaceae</taxon>
        <taxon>Paxillus</taxon>
    </lineage>
</organism>
<dbReference type="Proteomes" id="UP000053647">
    <property type="component" value="Unassembled WGS sequence"/>
</dbReference>
<gene>
    <name evidence="2" type="ORF">PAXINDRAFT_172605</name>
</gene>
<evidence type="ECO:0000313" key="2">
    <source>
        <dbReference type="EMBL" id="KIJ09133.1"/>
    </source>
</evidence>
<dbReference type="HOGENOM" id="CLU_1421823_0_0_1"/>
<reference evidence="3" key="2">
    <citation type="submission" date="2015-01" db="EMBL/GenBank/DDBJ databases">
        <title>Evolutionary Origins and Diversification of the Mycorrhizal Mutualists.</title>
        <authorList>
            <consortium name="DOE Joint Genome Institute"/>
            <consortium name="Mycorrhizal Genomics Consortium"/>
            <person name="Kohler A."/>
            <person name="Kuo A."/>
            <person name="Nagy L.G."/>
            <person name="Floudas D."/>
            <person name="Copeland A."/>
            <person name="Barry K.W."/>
            <person name="Cichocki N."/>
            <person name="Veneault-Fourrey C."/>
            <person name="LaButti K."/>
            <person name="Lindquist E.A."/>
            <person name="Lipzen A."/>
            <person name="Lundell T."/>
            <person name="Morin E."/>
            <person name="Murat C."/>
            <person name="Riley R."/>
            <person name="Ohm R."/>
            <person name="Sun H."/>
            <person name="Tunlid A."/>
            <person name="Henrissat B."/>
            <person name="Grigoriev I.V."/>
            <person name="Hibbett D.S."/>
            <person name="Martin F."/>
        </authorList>
    </citation>
    <scope>NUCLEOTIDE SEQUENCE [LARGE SCALE GENOMIC DNA]</scope>
    <source>
        <strain evidence="3">ATCC 200175</strain>
    </source>
</reference>
<feature type="region of interest" description="Disordered" evidence="1">
    <location>
        <begin position="16"/>
        <end position="70"/>
    </location>
</feature>
<evidence type="ECO:0000256" key="1">
    <source>
        <dbReference type="SAM" id="MobiDB-lite"/>
    </source>
</evidence>
<reference evidence="2 3" key="1">
    <citation type="submission" date="2014-06" db="EMBL/GenBank/DDBJ databases">
        <authorList>
            <consortium name="DOE Joint Genome Institute"/>
            <person name="Kuo A."/>
            <person name="Kohler A."/>
            <person name="Nagy L.G."/>
            <person name="Floudas D."/>
            <person name="Copeland A."/>
            <person name="Barry K.W."/>
            <person name="Cichocki N."/>
            <person name="Veneault-Fourrey C."/>
            <person name="LaButti K."/>
            <person name="Lindquist E.A."/>
            <person name="Lipzen A."/>
            <person name="Lundell T."/>
            <person name="Morin E."/>
            <person name="Murat C."/>
            <person name="Sun H."/>
            <person name="Tunlid A."/>
            <person name="Henrissat B."/>
            <person name="Grigoriev I.V."/>
            <person name="Hibbett D.S."/>
            <person name="Martin F."/>
            <person name="Nordberg H.P."/>
            <person name="Cantor M.N."/>
            <person name="Hua S.X."/>
        </authorList>
    </citation>
    <scope>NUCLEOTIDE SEQUENCE [LARGE SCALE GENOMIC DNA]</scope>
    <source>
        <strain evidence="2 3">ATCC 200175</strain>
    </source>
</reference>
<name>A0A0C9TDU1_PAXIN</name>
<dbReference type="EMBL" id="KN819501">
    <property type="protein sequence ID" value="KIJ09133.1"/>
    <property type="molecule type" value="Genomic_DNA"/>
</dbReference>
<dbReference type="AlphaFoldDB" id="A0A0C9TDU1"/>
<keyword evidence="3" id="KW-1185">Reference proteome</keyword>
<accession>A0A0C9TDU1</accession>
<evidence type="ECO:0000313" key="3">
    <source>
        <dbReference type="Proteomes" id="UP000053647"/>
    </source>
</evidence>
<proteinExistence type="predicted"/>
<dbReference type="PANTHER" id="PTHR47839">
    <property type="entry name" value="DOMAIN PROTEIN, PUTATIVE (AFU_ORTHOLOGUE AFUA_6G04830)-RELATED"/>
    <property type="match status" value="1"/>
</dbReference>
<protein>
    <submittedName>
        <fullName evidence="2">Uncharacterized protein</fullName>
    </submittedName>
</protein>